<evidence type="ECO:0000256" key="1">
    <source>
        <dbReference type="SAM" id="MobiDB-lite"/>
    </source>
</evidence>
<dbReference type="Pfam" id="PF20253">
    <property type="entry name" value="DUF6604"/>
    <property type="match status" value="1"/>
</dbReference>
<dbReference type="PANTHER" id="PTHR38795">
    <property type="entry name" value="DUF6604 DOMAIN-CONTAINING PROTEIN"/>
    <property type="match status" value="1"/>
</dbReference>
<feature type="compositionally biased region" description="Basic residues" evidence="1">
    <location>
        <begin position="52"/>
        <end position="61"/>
    </location>
</feature>
<feature type="compositionally biased region" description="Basic and acidic residues" evidence="1">
    <location>
        <begin position="674"/>
        <end position="689"/>
    </location>
</feature>
<dbReference type="AlphaFoldDB" id="A0A9P8ZVI8"/>
<dbReference type="Proteomes" id="UP000758603">
    <property type="component" value="Unassembled WGS sequence"/>
</dbReference>
<sequence length="824" mass="93363">MLPDPLVGVYQQYKQDTDSIAAWLASTAAANGYSRDLFLASGGRQHFASGRPKGKARKNAKKAGATATKPQGNNHSTCKYRIAIKEFTALSEYVASKNVSVPSSFASTLDRLIKVRGTFGDQLAEHGDAPNTAAQARHSFFVGVLEKVKEVLKPRVQGSPKGDKASASTEEVSNRFAGLSVYEPSEEFLNAPELERPKQPSNDSTVYEAEPMTSYEDVMYAVGFMVNDLNKIRSRIDWIWSNYKTGIFDLAAAAVATNTAIDLARKIIEDVMPLTEAHGGAWKILNRFYQVQAMLKGWKFEDLFTSNIPGDNFNYDSYQIGVDTFMLAYRLVDAFAKVLQPGQLPLYKDGMFGWYDPNSDREAKSGYQKLEEDRALMMPFFTELMTVVRGVGDYPIKDEFIRGMEELDRTDKVPFYLVFAAQVFVDIHYVLRGQAIDAFKTLESHATFMANDIKEHLEFHKDLKISNWPKENDRFMILAQTRINYILADPVYKAKDKTYRKMGMTMPTTIERNRILKMSPLLSGLILYRFRSEQRDLGLTVANAWGSVTYTAHLQNALQQEKLLSEQWDDMMMVRVLLGDSNFFVGDAPTNPPDYMKRFNLQTGVSVAAMTGTLPGIKYDDLAPVSSMFHERYVTETGRVDWTAEHIDQIIDLSRYEAMGSEEEGTLMFGQIEDPDKLNDKKKTGDRSGKNRKKATEGALLQPEQLIRLLTFALNNEKFELSFPWLSMHRSCWRFLRAVKTSCDSYLRQTVGPAYVEKESQLPFLVAWIFSALDHRDAQLMLLAADAARGFYQRSGRNILKSLEKLGMPIQFTTEEEFETMQKD</sequence>
<comment type="caution">
    <text evidence="3">The sequence shown here is derived from an EMBL/GenBank/DDBJ whole genome shotgun (WGS) entry which is preliminary data.</text>
</comment>
<evidence type="ECO:0000259" key="2">
    <source>
        <dbReference type="Pfam" id="PF20253"/>
    </source>
</evidence>
<dbReference type="GeneID" id="70126938"/>
<proteinExistence type="predicted"/>
<dbReference type="EMBL" id="JAGPXC010000005">
    <property type="protein sequence ID" value="KAH6652650.1"/>
    <property type="molecule type" value="Genomic_DNA"/>
</dbReference>
<keyword evidence="4" id="KW-1185">Reference proteome</keyword>
<accession>A0A9P8ZVI8</accession>
<protein>
    <recommendedName>
        <fullName evidence="2">DUF6604 domain-containing protein</fullName>
    </recommendedName>
</protein>
<evidence type="ECO:0000313" key="3">
    <source>
        <dbReference type="EMBL" id="KAH6652650.1"/>
    </source>
</evidence>
<reference evidence="3" key="1">
    <citation type="journal article" date="2021" name="Nat. Commun.">
        <title>Genetic determinants of endophytism in the Arabidopsis root mycobiome.</title>
        <authorList>
            <person name="Mesny F."/>
            <person name="Miyauchi S."/>
            <person name="Thiergart T."/>
            <person name="Pickel B."/>
            <person name="Atanasova L."/>
            <person name="Karlsson M."/>
            <person name="Huettel B."/>
            <person name="Barry K.W."/>
            <person name="Haridas S."/>
            <person name="Chen C."/>
            <person name="Bauer D."/>
            <person name="Andreopoulos W."/>
            <person name="Pangilinan J."/>
            <person name="LaButti K."/>
            <person name="Riley R."/>
            <person name="Lipzen A."/>
            <person name="Clum A."/>
            <person name="Drula E."/>
            <person name="Henrissat B."/>
            <person name="Kohler A."/>
            <person name="Grigoriev I.V."/>
            <person name="Martin F.M."/>
            <person name="Hacquard S."/>
        </authorList>
    </citation>
    <scope>NUCLEOTIDE SEQUENCE</scope>
    <source>
        <strain evidence="3">MPI-SDFR-AT-0073</strain>
    </source>
</reference>
<dbReference type="OrthoDB" id="5238236at2759"/>
<dbReference type="RefSeq" id="XP_045956927.1">
    <property type="nucleotide sequence ID" value="XM_046098046.1"/>
</dbReference>
<dbReference type="InterPro" id="IPR046539">
    <property type="entry name" value="DUF6604"/>
</dbReference>
<evidence type="ECO:0000313" key="4">
    <source>
        <dbReference type="Proteomes" id="UP000758603"/>
    </source>
</evidence>
<organism evidence="3 4">
    <name type="scientific">Truncatella angustata</name>
    <dbReference type="NCBI Taxonomy" id="152316"/>
    <lineage>
        <taxon>Eukaryota</taxon>
        <taxon>Fungi</taxon>
        <taxon>Dikarya</taxon>
        <taxon>Ascomycota</taxon>
        <taxon>Pezizomycotina</taxon>
        <taxon>Sordariomycetes</taxon>
        <taxon>Xylariomycetidae</taxon>
        <taxon>Amphisphaeriales</taxon>
        <taxon>Sporocadaceae</taxon>
        <taxon>Truncatella</taxon>
    </lineage>
</organism>
<dbReference type="PANTHER" id="PTHR38795:SF1">
    <property type="entry name" value="DUF6604 DOMAIN-CONTAINING PROTEIN"/>
    <property type="match status" value="1"/>
</dbReference>
<name>A0A9P8ZVI8_9PEZI</name>
<feature type="region of interest" description="Disordered" evidence="1">
    <location>
        <begin position="671"/>
        <end position="696"/>
    </location>
</feature>
<gene>
    <name evidence="3" type="ORF">BKA67DRAFT_518867</name>
</gene>
<feature type="domain" description="DUF6604" evidence="2">
    <location>
        <begin position="11"/>
        <end position="273"/>
    </location>
</feature>
<feature type="region of interest" description="Disordered" evidence="1">
    <location>
        <begin position="45"/>
        <end position="75"/>
    </location>
</feature>